<dbReference type="Proteomes" id="UP000786693">
    <property type="component" value="Unassembled WGS sequence"/>
</dbReference>
<dbReference type="PANTHER" id="PTHR11455">
    <property type="entry name" value="CRYPTOCHROME"/>
    <property type="match status" value="1"/>
</dbReference>
<dbReference type="InterPro" id="IPR006050">
    <property type="entry name" value="DNA_photolyase_N"/>
</dbReference>
<comment type="similarity">
    <text evidence="5">Belongs to the DNA photolyase family.</text>
</comment>
<dbReference type="Gene3D" id="3.40.50.620">
    <property type="entry name" value="HUPs"/>
    <property type="match status" value="1"/>
</dbReference>
<sequence>MAPILYWMRRDLRLSDNPALTWVVQQGRPVIPVFCLDEVVETWGAAPKWRLGLGLDVLRGSLEDAGARLILRRGQALDVLRTLIEETGADTVVWNRLYVADERTRDTAVKEALRSDGLTARSFAGHVLFEPWTVETGSGGYYKVYTPFWKAVRDRDPGAPEPAPKEFAAPEVWPQSEALDDWDLGRAMSRGAAVVAPYARVGSAAAEGRLGHFMAHGVADYDSGRDKLAEDGTSGLSENLTLGEIGIRTCWAAGQRAMADGKPGAETFLKELVWRDFAHHLAYHTPHLTSENWRSEWDAFPWSDDNDLAEAWRRGRTGVEVVDAGMREMYVTGRMHNRARMLVASYLTKHLMTHWKVGADWFADCLIDWDPASNAMGWQWAAGSGPDASPFFRIFNPDTQAEKFDPRGTYRRRWLAEGQAKPKETADAFFEAIPESWGLTPGQGYPAPIVDLKEGRDRALAAYKQRDTGQ</sequence>
<evidence type="ECO:0000259" key="6">
    <source>
        <dbReference type="PROSITE" id="PS51645"/>
    </source>
</evidence>
<dbReference type="PROSITE" id="PS51645">
    <property type="entry name" value="PHR_CRY_ALPHA_BETA"/>
    <property type="match status" value="1"/>
</dbReference>
<keyword evidence="8" id="KW-1185">Reference proteome</keyword>
<dbReference type="InterPro" id="IPR005101">
    <property type="entry name" value="Cryptochr/Photolyase_FAD-bd"/>
</dbReference>
<protein>
    <submittedName>
        <fullName evidence="7">Deoxyribodipyrimidine photo-lyase</fullName>
    </submittedName>
</protein>
<dbReference type="Gene3D" id="1.25.40.80">
    <property type="match status" value="1"/>
</dbReference>
<comment type="cofactor">
    <cofactor evidence="1">
        <name>(6R)-5,10-methylene-5,6,7,8-tetrahydrofolate</name>
        <dbReference type="ChEBI" id="CHEBI:15636"/>
    </cofactor>
</comment>
<keyword evidence="5" id="KW-0157">Chromophore</keyword>
<evidence type="ECO:0000256" key="3">
    <source>
        <dbReference type="ARBA" id="ARBA00022630"/>
    </source>
</evidence>
<evidence type="ECO:0000256" key="1">
    <source>
        <dbReference type="ARBA" id="ARBA00001932"/>
    </source>
</evidence>
<reference evidence="7 8" key="1">
    <citation type="submission" date="2021-05" db="EMBL/GenBank/DDBJ databases">
        <title>Bacteria Genome sequencing.</title>
        <authorList>
            <person name="Takabe Y."/>
            <person name="Nakajima Y."/>
            <person name="Suzuki S."/>
            <person name="Shiozaki T."/>
        </authorList>
    </citation>
    <scope>NUCLEOTIDE SEQUENCE [LARGE SCALE GENOMIC DNA]</scope>
    <source>
        <strain evidence="7 8">AI_62</strain>
    </source>
</reference>
<comment type="caution">
    <text evidence="7">The sequence shown here is derived from an EMBL/GenBank/DDBJ whole genome shotgun (WGS) entry which is preliminary data.</text>
</comment>
<evidence type="ECO:0000256" key="2">
    <source>
        <dbReference type="ARBA" id="ARBA00001974"/>
    </source>
</evidence>
<evidence type="ECO:0000313" key="8">
    <source>
        <dbReference type="Proteomes" id="UP000786693"/>
    </source>
</evidence>
<dbReference type="InterPro" id="IPR014729">
    <property type="entry name" value="Rossmann-like_a/b/a_fold"/>
</dbReference>
<keyword evidence="3 5" id="KW-0285">Flavoprotein</keyword>
<keyword evidence="4 5" id="KW-0274">FAD</keyword>
<dbReference type="SUPFAM" id="SSF48173">
    <property type="entry name" value="Cryptochrome/photolyase FAD-binding domain"/>
    <property type="match status" value="1"/>
</dbReference>
<evidence type="ECO:0000313" key="7">
    <source>
        <dbReference type="EMBL" id="GIT95743.1"/>
    </source>
</evidence>
<dbReference type="InterPro" id="IPR002081">
    <property type="entry name" value="Cryptochrome/DNA_photolyase_1"/>
</dbReference>
<dbReference type="Pfam" id="PF00875">
    <property type="entry name" value="DNA_photolyase"/>
    <property type="match status" value="1"/>
</dbReference>
<gene>
    <name evidence="7" type="ORF">JANAI62_23660</name>
</gene>
<name>A0ABQ4NMW6_9RHOB</name>
<organism evidence="7 8">
    <name type="scientific">Jannaschia pagri</name>
    <dbReference type="NCBI Taxonomy" id="2829797"/>
    <lineage>
        <taxon>Bacteria</taxon>
        <taxon>Pseudomonadati</taxon>
        <taxon>Pseudomonadota</taxon>
        <taxon>Alphaproteobacteria</taxon>
        <taxon>Rhodobacterales</taxon>
        <taxon>Roseobacteraceae</taxon>
        <taxon>Jannaschia</taxon>
    </lineage>
</organism>
<dbReference type="Pfam" id="PF03441">
    <property type="entry name" value="FAD_binding_7"/>
    <property type="match status" value="1"/>
</dbReference>
<dbReference type="SUPFAM" id="SSF52425">
    <property type="entry name" value="Cryptochrome/photolyase, N-terminal domain"/>
    <property type="match status" value="1"/>
</dbReference>
<dbReference type="Gene3D" id="1.10.579.10">
    <property type="entry name" value="DNA Cyclobutane Dipyrimidine Photolyase, subunit A, domain 3"/>
    <property type="match status" value="1"/>
</dbReference>
<dbReference type="InterPro" id="IPR036134">
    <property type="entry name" value="Crypto/Photolyase_FAD-like_sf"/>
</dbReference>
<evidence type="ECO:0000256" key="5">
    <source>
        <dbReference type="RuleBase" id="RU004182"/>
    </source>
</evidence>
<comment type="cofactor">
    <cofactor evidence="2">
        <name>FAD</name>
        <dbReference type="ChEBI" id="CHEBI:57692"/>
    </cofactor>
</comment>
<accession>A0ABQ4NMW6</accession>
<dbReference type="PRINTS" id="PR00147">
    <property type="entry name" value="DNAPHOTLYASE"/>
</dbReference>
<dbReference type="PANTHER" id="PTHR11455:SF9">
    <property type="entry name" value="CRYPTOCHROME CIRCADIAN CLOCK 5 ISOFORM X1"/>
    <property type="match status" value="1"/>
</dbReference>
<proteinExistence type="inferred from homology"/>
<dbReference type="InterPro" id="IPR036155">
    <property type="entry name" value="Crypto/Photolyase_N_sf"/>
</dbReference>
<evidence type="ECO:0000256" key="4">
    <source>
        <dbReference type="ARBA" id="ARBA00022827"/>
    </source>
</evidence>
<dbReference type="EMBL" id="BPFH01000004">
    <property type="protein sequence ID" value="GIT95743.1"/>
    <property type="molecule type" value="Genomic_DNA"/>
</dbReference>
<feature type="domain" description="Photolyase/cryptochrome alpha/beta" evidence="6">
    <location>
        <begin position="2"/>
        <end position="128"/>
    </location>
</feature>